<evidence type="ECO:0000313" key="1">
    <source>
        <dbReference type="EMBL" id="GBL53181.1"/>
    </source>
</evidence>
<comment type="caution">
    <text evidence="1">The sequence shown here is derived from an EMBL/GenBank/DDBJ whole genome shotgun (WGS) entry which is preliminary data.</text>
</comment>
<protein>
    <submittedName>
        <fullName evidence="1">Uncharacterized protein</fullName>
    </submittedName>
</protein>
<proteinExistence type="predicted"/>
<dbReference type="Proteomes" id="UP000499080">
    <property type="component" value="Unassembled WGS sequence"/>
</dbReference>
<organism evidence="1 2">
    <name type="scientific">Araneus ventricosus</name>
    <name type="common">Orbweaver spider</name>
    <name type="synonym">Epeira ventricosa</name>
    <dbReference type="NCBI Taxonomy" id="182803"/>
    <lineage>
        <taxon>Eukaryota</taxon>
        <taxon>Metazoa</taxon>
        <taxon>Ecdysozoa</taxon>
        <taxon>Arthropoda</taxon>
        <taxon>Chelicerata</taxon>
        <taxon>Arachnida</taxon>
        <taxon>Araneae</taxon>
        <taxon>Araneomorphae</taxon>
        <taxon>Entelegynae</taxon>
        <taxon>Araneoidea</taxon>
        <taxon>Araneidae</taxon>
        <taxon>Araneus</taxon>
    </lineage>
</organism>
<sequence>MHKLKIGEQYVLILVALTSRFEATRGLFWDGPRHFEPRSGRCLSWQTLSKLPYHISFPSVLLLGLTPDWVGWGVLCTGSAGGRLASYGIGFRTCYPPAPRPKPYRYATAALKRITRTNY</sequence>
<name>A0A4Y1ZJA7_ARAVE</name>
<evidence type="ECO:0000313" key="2">
    <source>
        <dbReference type="Proteomes" id="UP000499080"/>
    </source>
</evidence>
<accession>A0A4Y1ZJA7</accession>
<reference evidence="1 2" key="1">
    <citation type="journal article" date="2019" name="Sci. Rep.">
        <title>Orb-weaving spider Araneus ventricosus genome elucidates the spidroin gene catalogue.</title>
        <authorList>
            <person name="Kono N."/>
            <person name="Nakamura H."/>
            <person name="Ohtoshi R."/>
            <person name="Moran D.A.P."/>
            <person name="Shinohara A."/>
            <person name="Yoshida Y."/>
            <person name="Fujiwara M."/>
            <person name="Mori M."/>
            <person name="Tomita M."/>
            <person name="Arakawa K."/>
        </authorList>
    </citation>
    <scope>NUCLEOTIDE SEQUENCE [LARGE SCALE GENOMIC DNA]</scope>
</reference>
<gene>
    <name evidence="1" type="ORF">AVEN_160553_1</name>
</gene>
<dbReference type="EMBL" id="BGPR01075055">
    <property type="protein sequence ID" value="GBL53181.1"/>
    <property type="molecule type" value="Genomic_DNA"/>
</dbReference>
<dbReference type="AlphaFoldDB" id="A0A4Y1ZJA7"/>
<keyword evidence="2" id="KW-1185">Reference proteome</keyword>